<evidence type="ECO:0000259" key="10">
    <source>
        <dbReference type="PROSITE" id="PS51204"/>
    </source>
</evidence>
<dbReference type="InterPro" id="IPR014012">
    <property type="entry name" value="HSA_dom"/>
</dbReference>
<evidence type="ECO:0000259" key="8">
    <source>
        <dbReference type="PROSITE" id="PS51192"/>
    </source>
</evidence>
<feature type="compositionally biased region" description="Basic and acidic residues" evidence="7">
    <location>
        <begin position="1668"/>
        <end position="1677"/>
    </location>
</feature>
<feature type="region of interest" description="Disordered" evidence="7">
    <location>
        <begin position="3944"/>
        <end position="4114"/>
    </location>
</feature>
<evidence type="ECO:0000256" key="7">
    <source>
        <dbReference type="SAM" id="MobiDB-lite"/>
    </source>
</evidence>
<evidence type="ECO:0000256" key="4">
    <source>
        <dbReference type="ARBA" id="ARBA00022806"/>
    </source>
</evidence>
<dbReference type="Pfam" id="PF00176">
    <property type="entry name" value="SNF2-rel_dom"/>
    <property type="match status" value="1"/>
</dbReference>
<evidence type="ECO:0000256" key="6">
    <source>
        <dbReference type="ARBA" id="ARBA00023242"/>
    </source>
</evidence>
<feature type="compositionally biased region" description="Polar residues" evidence="7">
    <location>
        <begin position="3805"/>
        <end position="3819"/>
    </location>
</feature>
<feature type="region of interest" description="Disordered" evidence="7">
    <location>
        <begin position="1809"/>
        <end position="1851"/>
    </location>
</feature>
<evidence type="ECO:0000256" key="3">
    <source>
        <dbReference type="ARBA" id="ARBA00022801"/>
    </source>
</evidence>
<dbReference type="InterPro" id="IPR027417">
    <property type="entry name" value="P-loop_NTPase"/>
</dbReference>
<feature type="compositionally biased region" description="Basic and acidic residues" evidence="7">
    <location>
        <begin position="2176"/>
        <end position="2185"/>
    </location>
</feature>
<dbReference type="GO" id="GO:0004386">
    <property type="term" value="F:helicase activity"/>
    <property type="evidence" value="ECO:0007669"/>
    <property type="project" value="UniProtKB-KW"/>
</dbReference>
<evidence type="ECO:0008006" key="13">
    <source>
        <dbReference type="Google" id="ProtNLM"/>
    </source>
</evidence>
<comment type="caution">
    <text evidence="11">The sequence shown here is derived from an EMBL/GenBank/DDBJ whole genome shotgun (WGS) entry which is preliminary data.</text>
</comment>
<dbReference type="GO" id="GO:0005634">
    <property type="term" value="C:nucleus"/>
    <property type="evidence" value="ECO:0007669"/>
    <property type="project" value="UniProtKB-SubCell"/>
</dbReference>
<dbReference type="Gene3D" id="3.40.50.300">
    <property type="entry name" value="P-loop containing nucleotide triphosphate hydrolases"/>
    <property type="match status" value="1"/>
</dbReference>
<comment type="subcellular location">
    <subcellularLocation>
        <location evidence="1">Nucleus</location>
    </subcellularLocation>
</comment>
<feature type="region of interest" description="Disordered" evidence="7">
    <location>
        <begin position="2441"/>
        <end position="2526"/>
    </location>
</feature>
<feature type="domain" description="HSA" evidence="10">
    <location>
        <begin position="858"/>
        <end position="930"/>
    </location>
</feature>
<evidence type="ECO:0000313" key="11">
    <source>
        <dbReference type="EMBL" id="KAG2610392.1"/>
    </source>
</evidence>
<keyword evidence="5" id="KW-0067">ATP-binding</keyword>
<feature type="region of interest" description="Disordered" evidence="7">
    <location>
        <begin position="2138"/>
        <end position="2185"/>
    </location>
</feature>
<protein>
    <recommendedName>
        <fullName evidence="13">Chromatin structure-remodeling complex protein SYD</fullName>
    </recommendedName>
</protein>
<dbReference type="GO" id="GO:0005524">
    <property type="term" value="F:ATP binding"/>
    <property type="evidence" value="ECO:0007669"/>
    <property type="project" value="UniProtKB-KW"/>
</dbReference>
<feature type="compositionally biased region" description="Basic and acidic residues" evidence="7">
    <location>
        <begin position="207"/>
        <end position="221"/>
    </location>
</feature>
<feature type="compositionally biased region" description="Polar residues" evidence="7">
    <location>
        <begin position="2306"/>
        <end position="2316"/>
    </location>
</feature>
<feature type="compositionally biased region" description="Polar residues" evidence="7">
    <location>
        <begin position="3175"/>
        <end position="3187"/>
    </location>
</feature>
<dbReference type="InterPro" id="IPR000330">
    <property type="entry name" value="SNF2_N"/>
</dbReference>
<dbReference type="Proteomes" id="UP000823388">
    <property type="component" value="Chromosome 4K"/>
</dbReference>
<feature type="compositionally biased region" description="Basic and acidic residues" evidence="7">
    <location>
        <begin position="1684"/>
        <end position="1696"/>
    </location>
</feature>
<feature type="region of interest" description="Disordered" evidence="7">
    <location>
        <begin position="2558"/>
        <end position="2582"/>
    </location>
</feature>
<feature type="domain" description="Helicase ATP-binding" evidence="8">
    <location>
        <begin position="1041"/>
        <end position="1208"/>
    </location>
</feature>
<feature type="compositionally biased region" description="Basic and acidic residues" evidence="7">
    <location>
        <begin position="3971"/>
        <end position="3981"/>
    </location>
</feature>
<evidence type="ECO:0000313" key="12">
    <source>
        <dbReference type="Proteomes" id="UP000823388"/>
    </source>
</evidence>
<dbReference type="InterPro" id="IPR038718">
    <property type="entry name" value="SNF2-like_sf"/>
</dbReference>
<dbReference type="SMART" id="SM01314">
    <property type="entry name" value="SnAC"/>
    <property type="match status" value="1"/>
</dbReference>
<feature type="region of interest" description="Disordered" evidence="7">
    <location>
        <begin position="3016"/>
        <end position="3043"/>
    </location>
</feature>
<feature type="compositionally biased region" description="Polar residues" evidence="7">
    <location>
        <begin position="3032"/>
        <end position="3042"/>
    </location>
</feature>
<feature type="region of interest" description="Disordered" evidence="7">
    <location>
        <begin position="4151"/>
        <end position="4320"/>
    </location>
</feature>
<dbReference type="PANTHER" id="PTHR10799">
    <property type="entry name" value="SNF2/RAD54 HELICASE FAMILY"/>
    <property type="match status" value="1"/>
</dbReference>
<dbReference type="SMART" id="SM00487">
    <property type="entry name" value="DEXDc"/>
    <property type="match status" value="1"/>
</dbReference>
<dbReference type="GO" id="GO:0042393">
    <property type="term" value="F:histone binding"/>
    <property type="evidence" value="ECO:0007669"/>
    <property type="project" value="InterPro"/>
</dbReference>
<feature type="region of interest" description="Disordered" evidence="7">
    <location>
        <begin position="1974"/>
        <end position="2045"/>
    </location>
</feature>
<feature type="compositionally biased region" description="Polar residues" evidence="7">
    <location>
        <begin position="3384"/>
        <end position="3395"/>
    </location>
</feature>
<feature type="compositionally biased region" description="Basic and acidic residues" evidence="7">
    <location>
        <begin position="3163"/>
        <end position="3173"/>
    </location>
</feature>
<feature type="compositionally biased region" description="Polar residues" evidence="7">
    <location>
        <begin position="1734"/>
        <end position="1749"/>
    </location>
</feature>
<feature type="compositionally biased region" description="Polar residues" evidence="7">
    <location>
        <begin position="123"/>
        <end position="134"/>
    </location>
</feature>
<evidence type="ECO:0000256" key="2">
    <source>
        <dbReference type="ARBA" id="ARBA00022741"/>
    </source>
</evidence>
<feature type="compositionally biased region" description="Basic and acidic residues" evidence="7">
    <location>
        <begin position="187"/>
        <end position="196"/>
    </location>
</feature>
<dbReference type="InterPro" id="IPR049730">
    <property type="entry name" value="SNF2/RAD54-like_C"/>
</dbReference>
<feature type="region of interest" description="Disordered" evidence="7">
    <location>
        <begin position="3602"/>
        <end position="3630"/>
    </location>
</feature>
<dbReference type="PROSITE" id="PS51194">
    <property type="entry name" value="HELICASE_CTER"/>
    <property type="match status" value="1"/>
</dbReference>
<sequence>MASSQHVEMEAAKLLHKLIQESKDEPVKLAKKLYVICQHMKLSGKEQSLPYQVISRAMLTVVNQHGIDMDALRSSRIPFAGGPQAGDSSVAMPKDKEVIGNQSPMVGSDASQNSGQAGFWQFPSGSTDMTTHGASISARVPTGPNRGDFSAADIHQGSMSQKSGRSSGIESPASLQMEDTRSMNSHDSLKSDEKTSKKTSSKRKRIDSKGAGELHCEDNSKSDAVSTGQNTRKGKQVGKAGRQGQPSMGMEHEQPRSLQGGTALVPPLHGGAPFIRAHQENALTSSGRTIDKTKPLNPFTMAQIPNFPEGLGSSGVPIELQKSMQGGANLFNAGFGWNQNPQVPIMKNAQGSIPNLMSSGVNVEGKVNAGAQRPFNSTSAPQMGIPTVPPYNSSSFGDSSHFLDKGKELASGSTGTELHSIAKVTSLPGIPHGSPMQERQGIIRAPQRVEESLQEGRPSALSNRNTGSSPMSHTSSSIPFKEQQLKQLRAQCLVFLAFRNNLQPRKVHLEIALGRGPPAESDSAGQRGSESRLADGLGKENGSSRENSGVFCRQSDISRLPSTSAGSIAEVDSFPKDPENATKKIKVAEQDKSLMEVENMQQASVMQGTSSEMRSQEMASPIPSGPQQSYFQGDARRIASDIQRTDAENMNRNLSWGGMGPTALGGNRQHLNQETKESLAPSKLHNTPVDGYNSNMPGIDQTPETVGVGDDVENGSHAAEIVPEQAADGEEDLSEFDDLPSSPPKHTMTEKWILDYQKRMYNEKQKRTLELHKLHSRMSASYEMLKESVNSSEDFSAKTKSVIEVKKLQLLPLQRRVRSEFLLDFFKPSAADLERIKAVKKHRHGRRAKQLEKIEQKMKEERQKRIRERQKEFFADIEAHREKLEDSFKVKRERLKGFNRYIKEFHKRKERIHREKLDRIQREKINLLKNNDVEGYLRMVQDAKSDRVKQLLRETEKYLQKLGAKLQNAKSTDGRASYVSDKSDPANDIEDESYQPQHYLESNEKYYQLAHSVKETVNDQPSYLQGGKLREYQMNGLRWLVSLYNNNLNGILADEMGLGKTVQVISLLCYLMETKNDRGPFLVVVPSSVLPGWESELSFWAPSINKIAYAGPPEERRRMFKEMIVHQKFNVLLTTYEYLMNKHDRPKLSKIQWHYIIIDEGHRIKNASCKLNADLKLYRSFHRLLLTGTPLQNNLEELWALLNFLLPNLFNSSEDFSQWFNKPFESNGDNSPDEALLSEEENLLIINRLHQVLRPFVLRRLKHKVENELPEKIERLVRCEASAYQKLLMTRVEENLGGIGAVKVRSVHNSVMELRNICNHPYLSQLHVEEIEGYLPKHYLPSIVRLCGKLEMLDRLLPKLKATDHRVLLFSTMTRLLDVMEDYLVWKKYKYLRLDGHTSGHERGALIDKFNDPNSQAFIFLLSIRAGGVGVNLQAADTVIIFDTDWNPQVDLQAQARAHRIGQKKEVLVLRLETVRTVEEQVRASAEHKLGVANQSITAGFFDNNTSAEDRREYLESLLRECKKEEAAPVLDDDALNDILARSEAEIDVFESIDKQRREEEMAAWQKVVQDGSTSGLDPEVLPSRLVTDDDLKPFCHAMKLYETSNVKSVKVNVRKKGELGGLDTQHYGRGKRAREVRSYEDQWTEEEFEKLCQADSPDSPQPGGMSKDLDIPKGTKPEILVDSSKEPEQMRKEESPTVGDSPPAKRRRGRPKRSDIFSSPTTAPTDAVKHETGTTQDGSSATPASTIHSDAPATPIHSAVSDVNLHSISPADINKQAFGTETKPSGSVTVLEGPVEKEIGSSLQSVHNVAAPPAPHQPARGRKVQAGETPRRRGRKPKSLMPSGVDDLSLNPTVSAGSGVADTSCVSSYTQVNTPPSQGSAVAVEGIQRDLVAVKLDTSLADNGKHVAPVHEGDKGATISTPVAKDICAATVTSDNTMMLAPNTHNENVGLLQVAPALTMPVVSEHVAVLDKPVEKQSASRRRRKKTSGSEDSGVSTRQRSAMKKSYYTVNIDEVGSGMTQSEKSGTMKERDGSSLQNTSNDVPNINLPLHEKSGYDSQPSTPIAVPINEATLPSGFNDTCATHSEITLATSANPPVVDKLVDFHLDVSAASQNQGQLKTGEDRVAMCSEAPAIKDATVVPSEVDSAPPNKAPGRRRKGSAREPRSRSNSATATSERRARLGLKQAEDIKKLERSARPTTIVEQLGADSLRAEVTTASVCEAEKNPESHVSSDISILVGSHVSGASITEERTATMMSQTPPVAKSEERKLPGDLQGSDFDSSVPQMKLVSAVESAPAIDEHMQGTEVNSSEQTKVVSAAESTPDEHLQGIEIDSAEQPTKTVSAAESAPSNNEEHAAHGVHLKTADVDTLICSAATYILQDKIDSSAACHSDTPCARQSDASLLDVKAPHDASAKYTSGSTKDDDYVLRSEGTDVDVTVSKQDDVKVDDTQADDISRGSSATSQSTQSGQPPDQVESLENRKEQVKLEETLDKSSGEDQTHNQGNETSHNATLLTNTPSENLNESCSAQVHGDTFKSKENIVEVHATMNIDVPEEALDASSAQSQKEASTTDFGVSTDGDTFETKRTVGTHAAMNTDGPEEAQDALSAQSDKETTMAEVGVSTDSSPTVCKAHNDLEGQVSCEEILVRADGDNRTHSNTNDVSNDENEDAIVSPVDTIREPIEESAINVSEDSDMNKQSCTLNFGNDPPASTLATVESKKVIGDAEIVCAGRLESSGTETETVGINEISIADLERTKKTGDLDEKTGSPLCGDVLGTSRSMIGVCEKAPTEDLTAGSHSEAPSSLVALEPAQETTAANAVVFMDACNAEPDGDSTIGAKHTVEMVHSAEEQSAASERGETQEKPTVICGPMLNESETAGLEDDCSLLKHSGHTASSELLVVASNPISETSDIQVESEAIKSDGYCAEDKGIGCETIMELEPNKETAVPMQEDVTEANDTIATYKACDDSDNHAFGEASMEMQSENKAASSIQSGLENVIIQAPALSDGMEQTNMASASELAPENDKHMQGTEVNSSDQQPKIVSPASDEHVQDVMVHISEQQTEMVSDAEIGTLCVQEAAIVDNDKTRGTVDPHDIRTQASALSGCDLLAVEAHSSEQKTVSSPGVQSVQNFGVVNIHINIYACLCCFLFFPGEEIQSADAKETAIADHEETGDQSGVSTHAPLSTESEEKGSSGIDLHGCNMHEVHQATGDGAILSSGGEQDMLRDNMGNGGGVELPTCQRKTDFEGDKDHSTEPPATTLVMAESCKDTSDAEIICAGKIESSGGSDIGTVGVQEATDFADQGIEAHGSEQMNKVSVAQAASTIALVGYSSSEDSMCNDSTRAADGGDSLDSKGAGVDGQETTSTQITSTLPENTDMDWQSCPLQSGNDSPATTAAVVESDKDTSDAGAACVGKTESSTRVGIEMMGVHETSIASQHETVVTGDLNKENGSLQRGDGCVTSCSTLVIACEKAPSGEEVIAVGHSEVSTSVELVAAQSTQEATISDREETVVYEKATSGEELTISSCSGAPTSVVLVGSEATQETMSNQEQIIDAVGSKHESKTEDVKASEEQPILFRLVDSHAKPTEICGHMQEESKENLINDGSEPKDGSPTASSERVAEPKPIDETSVMQVELTTSTGDECAAEDHNVAPSETVMESEPVQETVVPMQEDGDVSMPVESEIVARQGDVTDVNDTTIISEVCKGTESHVSGEVRIPVESLSLKVELPSETDDFQDPNQGMQLDEHEVRDSPQPYAVADDLPTILGAEVLNTKSTPGGSIANSGGADTEQKLPPSSGEAMVDTPNQESQEASSSDPSGNDEIAKMKEEAAADAAQGMLNSETAHGGENIELGEADTEVQLPPSSVEEATVCICSEPPSLEVKEAPSSDPSGSNENFEMENAAAAAAQGLLNTEPAPGGENAKLGEADTEVQLPPSSVEAAMVEICSEPPSHEVKEAPSSDPSGSNENVETEKAADRVLLDTEPAPGGENAKHDEADTEMQLPPSSVEETMVDICTEPPSHEVKEAPSSDPSGSNENVETKNAAAQVLLNPEPAPGCENTKHGEADTEQQLPPSSGEPMVDISRELPSQEVKEAPCINPLGNDGDARTEEAAAQRSLNMETAHGGENAKLGEAGMELQLPPSGEAMVEISSEPLSHDAACESSRLAGADMELQLPPSGEAMVDTSSEPPSSQEVNEAPSSDASGNDENSKTEKTDASLQRLLNTEPALGENTELCEADTEKQAIPVSEEVMVESSSEHGSQEGREAPTTDLSGDDEKAKSARAAVVAELFGDATEGSSDQPLLSPRGQGEDADADGGVE</sequence>
<keyword evidence="2" id="KW-0547">Nucleotide-binding</keyword>
<evidence type="ECO:0000256" key="1">
    <source>
        <dbReference type="ARBA" id="ARBA00004123"/>
    </source>
</evidence>
<dbReference type="Pfam" id="PF14619">
    <property type="entry name" value="SnAC"/>
    <property type="match status" value="1"/>
</dbReference>
<feature type="compositionally biased region" description="Low complexity" evidence="7">
    <location>
        <begin position="468"/>
        <end position="477"/>
    </location>
</feature>
<feature type="compositionally biased region" description="Polar residues" evidence="7">
    <location>
        <begin position="2502"/>
        <end position="2526"/>
    </location>
</feature>
<feature type="region of interest" description="Disordered" evidence="7">
    <location>
        <begin position="725"/>
        <end position="745"/>
    </location>
</feature>
<feature type="compositionally biased region" description="Basic residues" evidence="7">
    <location>
        <begin position="197"/>
        <end position="206"/>
    </location>
</feature>
<evidence type="ECO:0000259" key="9">
    <source>
        <dbReference type="PROSITE" id="PS51194"/>
    </source>
</evidence>
<feature type="domain" description="Helicase C-terminal" evidence="9">
    <location>
        <begin position="1352"/>
        <end position="1498"/>
    </location>
</feature>
<feature type="region of interest" description="Disordered" evidence="7">
    <location>
        <begin position="2303"/>
        <end position="2359"/>
    </location>
</feature>
<feature type="region of interest" description="Disordered" evidence="7">
    <location>
        <begin position="3333"/>
        <end position="3398"/>
    </location>
</feature>
<dbReference type="FunFam" id="3.40.50.300:FF:000871">
    <property type="entry name" value="Chromatin structure-remodeling complex protein SYD"/>
    <property type="match status" value="1"/>
</dbReference>
<feature type="compositionally biased region" description="Acidic residues" evidence="7">
    <location>
        <begin position="4311"/>
        <end position="4320"/>
    </location>
</feature>
<keyword evidence="6" id="KW-0539">Nucleus</keyword>
<feature type="compositionally biased region" description="Polar residues" evidence="7">
    <location>
        <begin position="3362"/>
        <end position="3375"/>
    </location>
</feature>
<feature type="region of interest" description="Disordered" evidence="7">
    <location>
        <begin position="449"/>
        <end position="478"/>
    </location>
</feature>
<feature type="region of interest" description="Disordered" evidence="7">
    <location>
        <begin position="1654"/>
        <end position="1755"/>
    </location>
</feature>
<reference evidence="11" key="1">
    <citation type="submission" date="2020-05" db="EMBL/GenBank/DDBJ databases">
        <title>WGS assembly of Panicum virgatum.</title>
        <authorList>
            <person name="Lovell J.T."/>
            <person name="Jenkins J."/>
            <person name="Shu S."/>
            <person name="Juenger T.E."/>
            <person name="Schmutz J."/>
        </authorList>
    </citation>
    <scope>NUCLEOTIDE SEQUENCE</scope>
    <source>
        <strain evidence="11">AP13</strain>
    </source>
</reference>
<feature type="compositionally biased region" description="Polar residues" evidence="7">
    <location>
        <begin position="222"/>
        <end position="231"/>
    </location>
</feature>
<dbReference type="InterPro" id="IPR001650">
    <property type="entry name" value="Helicase_C-like"/>
</dbReference>
<dbReference type="GO" id="GO:0016787">
    <property type="term" value="F:hydrolase activity"/>
    <property type="evidence" value="ECO:0007669"/>
    <property type="project" value="UniProtKB-KW"/>
</dbReference>
<feature type="compositionally biased region" description="Polar residues" evidence="7">
    <location>
        <begin position="3773"/>
        <end position="3784"/>
    </location>
</feature>
<feature type="compositionally biased region" description="Polar residues" evidence="7">
    <location>
        <begin position="2337"/>
        <end position="2352"/>
    </location>
</feature>
<accession>A0A8T0TF04</accession>
<dbReference type="PROSITE" id="PS51192">
    <property type="entry name" value="HELICASE_ATP_BIND_1"/>
    <property type="match status" value="1"/>
</dbReference>
<dbReference type="InterPro" id="IPR014001">
    <property type="entry name" value="Helicase_ATP-bd"/>
</dbReference>
<feature type="region of interest" description="Disordered" evidence="7">
    <location>
        <begin position="514"/>
        <end position="557"/>
    </location>
</feature>
<keyword evidence="4" id="KW-0347">Helicase</keyword>
<feature type="compositionally biased region" description="Acidic residues" evidence="7">
    <location>
        <begin position="727"/>
        <end position="738"/>
    </location>
</feature>
<dbReference type="Pfam" id="PF00271">
    <property type="entry name" value="Helicase_C"/>
    <property type="match status" value="1"/>
</dbReference>
<dbReference type="CDD" id="cd18793">
    <property type="entry name" value="SF2_C_SNF"/>
    <property type="match status" value="1"/>
</dbReference>
<feature type="compositionally biased region" description="Basic and acidic residues" evidence="7">
    <location>
        <begin position="3602"/>
        <end position="3611"/>
    </location>
</feature>
<feature type="compositionally biased region" description="Polar residues" evidence="7">
    <location>
        <begin position="157"/>
        <end position="169"/>
    </location>
</feature>
<feature type="compositionally biased region" description="Low complexity" evidence="7">
    <location>
        <begin position="2458"/>
        <end position="2471"/>
    </location>
</feature>
<feature type="compositionally biased region" description="Polar residues" evidence="7">
    <location>
        <begin position="100"/>
        <end position="116"/>
    </location>
</feature>
<feature type="region of interest" description="Disordered" evidence="7">
    <location>
        <begin position="3163"/>
        <end position="3200"/>
    </location>
</feature>
<dbReference type="SMART" id="SM00490">
    <property type="entry name" value="HELICc"/>
    <property type="match status" value="1"/>
</dbReference>
<dbReference type="SUPFAM" id="SSF52540">
    <property type="entry name" value="P-loop containing nucleoside triphosphate hydrolases"/>
    <property type="match status" value="2"/>
</dbReference>
<dbReference type="InterPro" id="IPR029295">
    <property type="entry name" value="SnAC"/>
</dbReference>
<feature type="compositionally biased region" description="Polar residues" evidence="7">
    <location>
        <begin position="1991"/>
        <end position="2001"/>
    </location>
</feature>
<dbReference type="EMBL" id="CM029043">
    <property type="protein sequence ID" value="KAG2610392.1"/>
    <property type="molecule type" value="Genomic_DNA"/>
</dbReference>
<organism evidence="11 12">
    <name type="scientific">Panicum virgatum</name>
    <name type="common">Blackwell switchgrass</name>
    <dbReference type="NCBI Taxonomy" id="38727"/>
    <lineage>
        <taxon>Eukaryota</taxon>
        <taxon>Viridiplantae</taxon>
        <taxon>Streptophyta</taxon>
        <taxon>Embryophyta</taxon>
        <taxon>Tracheophyta</taxon>
        <taxon>Spermatophyta</taxon>
        <taxon>Magnoliopsida</taxon>
        <taxon>Liliopsida</taxon>
        <taxon>Poales</taxon>
        <taxon>Poaceae</taxon>
        <taxon>PACMAD clade</taxon>
        <taxon>Panicoideae</taxon>
        <taxon>Panicodae</taxon>
        <taxon>Paniceae</taxon>
        <taxon>Panicinae</taxon>
        <taxon>Panicum</taxon>
        <taxon>Panicum sect. Hiantes</taxon>
    </lineage>
</organism>
<gene>
    <name evidence="11" type="ORF">PVAP13_4KG098100</name>
</gene>
<dbReference type="Gene3D" id="3.40.50.10810">
    <property type="entry name" value="Tandem AAA-ATPase domain"/>
    <property type="match status" value="1"/>
</dbReference>
<feature type="compositionally biased region" description="Polar residues" evidence="7">
    <location>
        <begin position="4184"/>
        <end position="4207"/>
    </location>
</feature>
<name>A0A8T0TF04_PANVG</name>
<feature type="compositionally biased region" description="Polar residues" evidence="7">
    <location>
        <begin position="2561"/>
        <end position="2575"/>
    </location>
</feature>
<feature type="region of interest" description="Disordered" evidence="7">
    <location>
        <begin position="3878"/>
        <end position="3932"/>
    </location>
</feature>
<feature type="compositionally biased region" description="Polar residues" evidence="7">
    <location>
        <begin position="3333"/>
        <end position="3343"/>
    </location>
</feature>
<feature type="compositionally biased region" description="Basic and acidic residues" evidence="7">
    <location>
        <begin position="4256"/>
        <end position="4268"/>
    </location>
</feature>
<keyword evidence="3" id="KW-0378">Hydrolase</keyword>
<dbReference type="FunFam" id="3.40.50.10810:FF:000016">
    <property type="entry name" value="Chromatin structure-remodeling complex protein SYD"/>
    <property type="match status" value="1"/>
</dbReference>
<dbReference type="PROSITE" id="PS51204">
    <property type="entry name" value="HSA"/>
    <property type="match status" value="1"/>
</dbReference>
<feature type="compositionally biased region" description="Polar residues" evidence="7">
    <location>
        <begin position="2035"/>
        <end position="2045"/>
    </location>
</feature>
<proteinExistence type="predicted"/>
<evidence type="ECO:0000256" key="5">
    <source>
        <dbReference type="ARBA" id="ARBA00022840"/>
    </source>
</evidence>
<feature type="region of interest" description="Disordered" evidence="7">
    <location>
        <begin position="100"/>
        <end position="263"/>
    </location>
</feature>
<feature type="region of interest" description="Disordered" evidence="7">
    <location>
        <begin position="3773"/>
        <end position="3865"/>
    </location>
</feature>
<feature type="compositionally biased region" description="Basic and acidic residues" evidence="7">
    <location>
        <begin position="2479"/>
        <end position="2501"/>
    </location>
</feature>
<keyword evidence="12" id="KW-1185">Reference proteome</keyword>
<feature type="region of interest" description="Disordered" evidence="7">
    <location>
        <begin position="1621"/>
        <end position="1641"/>
    </location>
</feature>